<name>A0AAV6HQR4_9ERIC</name>
<gene>
    <name evidence="1" type="ORF">RHGRI_037170</name>
</gene>
<dbReference type="EMBL" id="JACTNZ010000013">
    <property type="protein sequence ID" value="KAG5516360.1"/>
    <property type="molecule type" value="Genomic_DNA"/>
</dbReference>
<sequence>MAASHLPRLLSNHPFSAPDLDLTYRSRFLLHDSSNAIGLSGLLVLPQPKSKPEPEPEPRKLCRNGGLILGISEIGDLWFVIVVTVGDRVWEGGLVVVIGAWRWWQQWWRW</sequence>
<evidence type="ECO:0000313" key="2">
    <source>
        <dbReference type="Proteomes" id="UP000823749"/>
    </source>
</evidence>
<dbReference type="Proteomes" id="UP000823749">
    <property type="component" value="Chromosome 13"/>
</dbReference>
<reference evidence="1 2" key="1">
    <citation type="submission" date="2020-08" db="EMBL/GenBank/DDBJ databases">
        <title>Plant Genome Project.</title>
        <authorList>
            <person name="Zhang R.-G."/>
        </authorList>
    </citation>
    <scope>NUCLEOTIDE SEQUENCE [LARGE SCALE GENOMIC DNA]</scope>
    <source>
        <strain evidence="1">WSP0</strain>
        <tissue evidence="1">Leaf</tissue>
    </source>
</reference>
<comment type="caution">
    <text evidence="1">The sequence shown here is derived from an EMBL/GenBank/DDBJ whole genome shotgun (WGS) entry which is preliminary data.</text>
</comment>
<keyword evidence="2" id="KW-1185">Reference proteome</keyword>
<proteinExistence type="predicted"/>
<protein>
    <submittedName>
        <fullName evidence="1">Uncharacterized protein</fullName>
    </submittedName>
</protein>
<evidence type="ECO:0000313" key="1">
    <source>
        <dbReference type="EMBL" id="KAG5516360.1"/>
    </source>
</evidence>
<accession>A0AAV6HQR4</accession>
<dbReference type="AlphaFoldDB" id="A0AAV6HQR4"/>
<organism evidence="1 2">
    <name type="scientific">Rhododendron griersonianum</name>
    <dbReference type="NCBI Taxonomy" id="479676"/>
    <lineage>
        <taxon>Eukaryota</taxon>
        <taxon>Viridiplantae</taxon>
        <taxon>Streptophyta</taxon>
        <taxon>Embryophyta</taxon>
        <taxon>Tracheophyta</taxon>
        <taxon>Spermatophyta</taxon>
        <taxon>Magnoliopsida</taxon>
        <taxon>eudicotyledons</taxon>
        <taxon>Gunneridae</taxon>
        <taxon>Pentapetalae</taxon>
        <taxon>asterids</taxon>
        <taxon>Ericales</taxon>
        <taxon>Ericaceae</taxon>
        <taxon>Ericoideae</taxon>
        <taxon>Rhodoreae</taxon>
        <taxon>Rhododendron</taxon>
    </lineage>
</organism>